<dbReference type="GO" id="GO:0008270">
    <property type="term" value="F:zinc ion binding"/>
    <property type="evidence" value="ECO:0007669"/>
    <property type="project" value="UniProtKB-KW"/>
</dbReference>
<comment type="caution">
    <text evidence="14">The sequence shown here is derived from an EMBL/GenBank/DDBJ whole genome shotgun (WGS) entry which is preliminary data.</text>
</comment>
<keyword evidence="8 10" id="KW-0675">Receptor</keyword>
<proteinExistence type="inferred from homology"/>
<dbReference type="InterPro" id="IPR001628">
    <property type="entry name" value="Znf_hrmn_rcpt"/>
</dbReference>
<keyword evidence="2 10" id="KW-0479">Metal-binding</keyword>
<keyword evidence="15" id="KW-1185">Reference proteome</keyword>
<dbReference type="InterPro" id="IPR035500">
    <property type="entry name" value="NHR-like_dom_sf"/>
</dbReference>
<evidence type="ECO:0000313" key="15">
    <source>
        <dbReference type="Proteomes" id="UP000699462"/>
    </source>
</evidence>
<accession>A0A8T0DKB8</accession>
<keyword evidence="9 10" id="KW-0539">Nucleus</keyword>
<reference evidence="14 15" key="1">
    <citation type="submission" date="2019-07" db="EMBL/GenBank/DDBJ databases">
        <title>Annotation for the trematode Paragonimus westermani.</title>
        <authorList>
            <person name="Choi Y.-J."/>
        </authorList>
    </citation>
    <scope>NUCLEOTIDE SEQUENCE [LARGE SCALE GENOMIC DNA]</scope>
    <source>
        <strain evidence="14">180907_Pwestermani</strain>
    </source>
</reference>
<dbReference type="GO" id="GO:0043565">
    <property type="term" value="F:sequence-specific DNA binding"/>
    <property type="evidence" value="ECO:0007669"/>
    <property type="project" value="InterPro"/>
</dbReference>
<evidence type="ECO:0000256" key="7">
    <source>
        <dbReference type="ARBA" id="ARBA00023163"/>
    </source>
</evidence>
<dbReference type="PRINTS" id="PR00047">
    <property type="entry name" value="STROIDFINGER"/>
</dbReference>
<comment type="similarity">
    <text evidence="1 10">Belongs to the nuclear hormone receptor family.</text>
</comment>
<evidence type="ECO:0008006" key="16">
    <source>
        <dbReference type="Google" id="ProtNLM"/>
    </source>
</evidence>
<dbReference type="Pfam" id="PF00105">
    <property type="entry name" value="zf-C4"/>
    <property type="match status" value="1"/>
</dbReference>
<dbReference type="InterPro" id="IPR000536">
    <property type="entry name" value="Nucl_hrmn_rcpt_lig-bd"/>
</dbReference>
<dbReference type="AlphaFoldDB" id="A0A8T0DKB8"/>
<dbReference type="PRINTS" id="PR00545">
    <property type="entry name" value="RETINOIDXR"/>
</dbReference>
<dbReference type="GO" id="GO:0005634">
    <property type="term" value="C:nucleus"/>
    <property type="evidence" value="ECO:0007669"/>
    <property type="project" value="UniProtKB-SubCell"/>
</dbReference>
<dbReference type="PROSITE" id="PS00031">
    <property type="entry name" value="NUCLEAR_REC_DBD_1"/>
    <property type="match status" value="1"/>
</dbReference>
<feature type="region of interest" description="Disordered" evidence="11">
    <location>
        <begin position="361"/>
        <end position="383"/>
    </location>
</feature>
<organism evidence="14 15">
    <name type="scientific">Paragonimus westermani</name>
    <dbReference type="NCBI Taxonomy" id="34504"/>
    <lineage>
        <taxon>Eukaryota</taxon>
        <taxon>Metazoa</taxon>
        <taxon>Spiralia</taxon>
        <taxon>Lophotrochozoa</taxon>
        <taxon>Platyhelminthes</taxon>
        <taxon>Trematoda</taxon>
        <taxon>Digenea</taxon>
        <taxon>Plagiorchiida</taxon>
        <taxon>Troglotremata</taxon>
        <taxon>Troglotrematidae</taxon>
        <taxon>Paragonimus</taxon>
    </lineage>
</organism>
<dbReference type="OrthoDB" id="5771769at2759"/>
<dbReference type="CDD" id="cd06916">
    <property type="entry name" value="NR_DBD_like"/>
    <property type="match status" value="1"/>
</dbReference>
<feature type="compositionally biased region" description="Polar residues" evidence="11">
    <location>
        <begin position="361"/>
        <end position="370"/>
    </location>
</feature>
<keyword evidence="3 10" id="KW-0863">Zinc-finger</keyword>
<feature type="domain" description="Nuclear receptor" evidence="12">
    <location>
        <begin position="245"/>
        <end position="320"/>
    </location>
</feature>
<gene>
    <name evidence="14" type="ORF">P879_06222</name>
</gene>
<evidence type="ECO:0000256" key="2">
    <source>
        <dbReference type="ARBA" id="ARBA00022723"/>
    </source>
</evidence>
<evidence type="ECO:0000256" key="5">
    <source>
        <dbReference type="ARBA" id="ARBA00023015"/>
    </source>
</evidence>
<evidence type="ECO:0000256" key="4">
    <source>
        <dbReference type="ARBA" id="ARBA00022833"/>
    </source>
</evidence>
<evidence type="ECO:0000256" key="9">
    <source>
        <dbReference type="ARBA" id="ARBA00023242"/>
    </source>
</evidence>
<sequence>MMHLNVLKPDPEGRLMYRPSHLEVNNTVTCVTQNNLISAATIGTTIAENSRAMSQHWSDSDLDRSEVKPFVQRASFSPLDQNPQLNTTCTAPPTTVYYSIENTRCTTASSDFVYQNDPYELLISQLDGYPISPASPQTERQPGIEMVFQNADDSHLGCISATFLPESSGLTVAPINGSLVPSISRTLVSPDVMSVFSSPQLADTRIGQAVTNLSPTVSGSLLLQTSSPNPSPCSAINSTSVSSTTVLCAICEDKASGRHYGVISCEGCKGFFKRTVRKQLQYVCRGSGQCPVDRRKRTRCQACRYDRCIARGMKREGSVFHTFLNPPTLSVVRLAVQEERHRHHPEPGRGSTSVLTISGSTETPINTSPGTLEAMPVSDPSTTTVPVASTVNIPYKSDETDATASSSQSTLSSGVPQLTLHSLLTAELTSDYELPSTDTGESVYIDIGEDSVDPLVLICHSVEEQLSRLLIWARQLPCFAVPYLSLDDQFWLLKSAWPELLLISAAFNSIVVNEGLLLANGRHLSRTKARQHGLGPLMDRFLIELVSRFRELSLERVELALLRAIILFNPDANNLRAHDRVEAIRENLYAALHSYCTASHANDTSRFTKLLLRLPPLRSIAHKCLEHLVFVKLAAEDPSSRRLINLVEHGVWPSGENHQRPS</sequence>
<dbReference type="SMART" id="SM00430">
    <property type="entry name" value="HOLI"/>
    <property type="match status" value="1"/>
</dbReference>
<keyword evidence="7 10" id="KW-0804">Transcription</keyword>
<evidence type="ECO:0000259" key="13">
    <source>
        <dbReference type="PROSITE" id="PS51843"/>
    </source>
</evidence>
<dbReference type="SUPFAM" id="SSF57716">
    <property type="entry name" value="Glucocorticoid receptor-like (DNA-binding domain)"/>
    <property type="match status" value="1"/>
</dbReference>
<dbReference type="Gene3D" id="3.30.50.10">
    <property type="entry name" value="Erythroid Transcription Factor GATA-1, subunit A"/>
    <property type="match status" value="1"/>
</dbReference>
<dbReference type="SUPFAM" id="SSF48508">
    <property type="entry name" value="Nuclear receptor ligand-binding domain"/>
    <property type="match status" value="1"/>
</dbReference>
<keyword evidence="4 10" id="KW-0862">Zinc</keyword>
<evidence type="ECO:0000256" key="3">
    <source>
        <dbReference type="ARBA" id="ARBA00022771"/>
    </source>
</evidence>
<dbReference type="SMART" id="SM00399">
    <property type="entry name" value="ZnF_C4"/>
    <property type="match status" value="1"/>
</dbReference>
<protein>
    <recommendedName>
        <fullName evidence="16">Retinoid X receptor alpha</fullName>
    </recommendedName>
</protein>
<dbReference type="PANTHER" id="PTHR24083">
    <property type="entry name" value="NUCLEAR HORMONE RECEPTOR"/>
    <property type="match status" value="1"/>
</dbReference>
<feature type="domain" description="NR LBD" evidence="13">
    <location>
        <begin position="415"/>
        <end position="650"/>
    </location>
</feature>
<evidence type="ECO:0000256" key="8">
    <source>
        <dbReference type="ARBA" id="ARBA00023170"/>
    </source>
</evidence>
<dbReference type="PROSITE" id="PS51843">
    <property type="entry name" value="NR_LBD"/>
    <property type="match status" value="1"/>
</dbReference>
<dbReference type="Gene3D" id="1.10.565.10">
    <property type="entry name" value="Retinoid X Receptor"/>
    <property type="match status" value="1"/>
</dbReference>
<keyword evidence="6 10" id="KW-0238">DNA-binding</keyword>
<evidence type="ECO:0000259" key="12">
    <source>
        <dbReference type="PROSITE" id="PS51030"/>
    </source>
</evidence>
<evidence type="ECO:0000256" key="11">
    <source>
        <dbReference type="SAM" id="MobiDB-lite"/>
    </source>
</evidence>
<dbReference type="FunFam" id="3.30.50.10:FF:000030">
    <property type="entry name" value="Nuclear Hormone Receptor family"/>
    <property type="match status" value="1"/>
</dbReference>
<comment type="subcellular location">
    <subcellularLocation>
        <location evidence="10">Nucleus</location>
    </subcellularLocation>
</comment>
<name>A0A8T0DKB8_9TREM</name>
<dbReference type="Proteomes" id="UP000699462">
    <property type="component" value="Unassembled WGS sequence"/>
</dbReference>
<evidence type="ECO:0000313" key="14">
    <source>
        <dbReference type="EMBL" id="KAF8567177.1"/>
    </source>
</evidence>
<evidence type="ECO:0000256" key="6">
    <source>
        <dbReference type="ARBA" id="ARBA00023125"/>
    </source>
</evidence>
<dbReference type="InterPro" id="IPR013088">
    <property type="entry name" value="Znf_NHR/GATA"/>
</dbReference>
<keyword evidence="5 10" id="KW-0805">Transcription regulation</keyword>
<dbReference type="GO" id="GO:0003707">
    <property type="term" value="F:nuclear steroid receptor activity"/>
    <property type="evidence" value="ECO:0007669"/>
    <property type="project" value="InterPro"/>
</dbReference>
<evidence type="ECO:0000256" key="10">
    <source>
        <dbReference type="RuleBase" id="RU004334"/>
    </source>
</evidence>
<dbReference type="PROSITE" id="PS51030">
    <property type="entry name" value="NUCLEAR_REC_DBD_2"/>
    <property type="match status" value="1"/>
</dbReference>
<dbReference type="EMBL" id="JTDF01004131">
    <property type="protein sequence ID" value="KAF8567177.1"/>
    <property type="molecule type" value="Genomic_DNA"/>
</dbReference>
<dbReference type="InterPro" id="IPR000003">
    <property type="entry name" value="Retinoid-X_rcpt/HNF4"/>
</dbReference>
<evidence type="ECO:0000256" key="1">
    <source>
        <dbReference type="ARBA" id="ARBA00005993"/>
    </source>
</evidence>
<dbReference type="PRINTS" id="PR00398">
    <property type="entry name" value="STRDHORMONER"/>
</dbReference>
<dbReference type="InterPro" id="IPR001723">
    <property type="entry name" value="Nuclear_hrmn_rcpt"/>
</dbReference>
<dbReference type="InterPro" id="IPR050274">
    <property type="entry name" value="Nuclear_hormone_rcpt_NR2"/>
</dbReference>
<dbReference type="Pfam" id="PF00104">
    <property type="entry name" value="Hormone_recep"/>
    <property type="match status" value="1"/>
</dbReference>